<feature type="binding site" evidence="7">
    <location>
        <position position="63"/>
    </location>
    <ligand>
        <name>[4Fe-4S] cluster</name>
        <dbReference type="ChEBI" id="CHEBI:49883"/>
        <note>4Fe-4S-S-AdoMet</note>
    </ligand>
</feature>
<protein>
    <submittedName>
        <fullName evidence="10">Iron-only hydrogenase maturation protein HydE</fullName>
    </submittedName>
</protein>
<feature type="binding site" evidence="8">
    <location>
        <position position="138"/>
    </location>
    <ligand>
        <name>(3R)-3-methyl-D-ornithine</name>
        <dbReference type="ChEBI" id="CHEBI:64642"/>
    </ligand>
</feature>
<reference evidence="11" key="1">
    <citation type="submission" date="2016-10" db="EMBL/GenBank/DDBJ databases">
        <authorList>
            <person name="Varghese N."/>
            <person name="Submissions S."/>
        </authorList>
    </citation>
    <scope>NUCLEOTIDE SEQUENCE [LARGE SCALE GENOMIC DNA]</scope>
    <source>
        <strain evidence="11">ATCC 43811</strain>
    </source>
</reference>
<dbReference type="GO" id="GO:0051539">
    <property type="term" value="F:4 iron, 4 sulfur cluster binding"/>
    <property type="evidence" value="ECO:0007669"/>
    <property type="project" value="UniProtKB-KW"/>
</dbReference>
<dbReference type="SFLD" id="SFLDG01060">
    <property type="entry name" value="BATS_domain_containing"/>
    <property type="match status" value="1"/>
</dbReference>
<feature type="binding site" evidence="8">
    <location>
        <position position="183"/>
    </location>
    <ligand>
        <name>S-adenosyl-L-methionine</name>
        <dbReference type="ChEBI" id="CHEBI:59789"/>
    </ligand>
</feature>
<dbReference type="SFLD" id="SFLDG01082">
    <property type="entry name" value="B12-binding_domain_containing"/>
    <property type="match status" value="1"/>
</dbReference>
<evidence type="ECO:0000259" key="9">
    <source>
        <dbReference type="PROSITE" id="PS51918"/>
    </source>
</evidence>
<dbReference type="SMART" id="SM00729">
    <property type="entry name" value="Elp3"/>
    <property type="match status" value="1"/>
</dbReference>
<organism evidence="10 11">
    <name type="scientific">Brevinema andersonii</name>
    <dbReference type="NCBI Taxonomy" id="34097"/>
    <lineage>
        <taxon>Bacteria</taxon>
        <taxon>Pseudomonadati</taxon>
        <taxon>Spirochaetota</taxon>
        <taxon>Spirochaetia</taxon>
        <taxon>Brevinematales</taxon>
        <taxon>Brevinemataceae</taxon>
        <taxon>Brevinema</taxon>
    </lineage>
</organism>
<name>A0A1I1EVR5_BREAD</name>
<dbReference type="InterPro" id="IPR013785">
    <property type="entry name" value="Aldolase_TIM"/>
</dbReference>
<dbReference type="PANTHER" id="PTHR43726:SF1">
    <property type="entry name" value="BIOTIN SYNTHASE"/>
    <property type="match status" value="1"/>
</dbReference>
<dbReference type="Gene3D" id="3.20.20.70">
    <property type="entry name" value="Aldolase class I"/>
    <property type="match status" value="1"/>
</dbReference>
<dbReference type="PROSITE" id="PS51918">
    <property type="entry name" value="RADICAL_SAM"/>
    <property type="match status" value="1"/>
</dbReference>
<dbReference type="OrthoDB" id="9775764at2"/>
<evidence type="ECO:0000313" key="11">
    <source>
        <dbReference type="Proteomes" id="UP000240042"/>
    </source>
</evidence>
<dbReference type="Proteomes" id="UP000240042">
    <property type="component" value="Unassembled WGS sequence"/>
</dbReference>
<dbReference type="CDD" id="cd01335">
    <property type="entry name" value="Radical_SAM"/>
    <property type="match status" value="1"/>
</dbReference>
<evidence type="ECO:0000256" key="3">
    <source>
        <dbReference type="ARBA" id="ARBA00022723"/>
    </source>
</evidence>
<comment type="cofactor">
    <cofactor evidence="7">
        <name>[4Fe-4S] cluster</name>
        <dbReference type="ChEBI" id="CHEBI:49883"/>
    </cofactor>
    <text evidence="7">Binds 1 [4Fe-4S] cluster. The cluster is coordinated with 3 cysteines and an exchangeable S-adenosyl-L-methionine.</text>
</comment>
<comment type="cofactor">
    <cofactor evidence="6">
        <name>[2Fe-2S] cluster</name>
        <dbReference type="ChEBI" id="CHEBI:190135"/>
    </cofactor>
</comment>
<dbReference type="PANTHER" id="PTHR43726">
    <property type="entry name" value="3-METHYLORNITHINE SYNTHASE"/>
    <property type="match status" value="1"/>
</dbReference>
<keyword evidence="2 7" id="KW-0949">S-adenosyl-L-methionine</keyword>
<feature type="binding site" evidence="7">
    <location>
        <position position="70"/>
    </location>
    <ligand>
        <name>[4Fe-4S] cluster</name>
        <dbReference type="ChEBI" id="CHEBI:49883"/>
        <note>4Fe-4S-S-AdoMet</note>
    </ligand>
</feature>
<evidence type="ECO:0000256" key="5">
    <source>
        <dbReference type="ARBA" id="ARBA00023014"/>
    </source>
</evidence>
<keyword evidence="11" id="KW-1185">Reference proteome</keyword>
<dbReference type="InterPro" id="IPR007197">
    <property type="entry name" value="rSAM"/>
</dbReference>
<proteinExistence type="predicted"/>
<feature type="domain" description="Radical SAM core" evidence="9">
    <location>
        <begin position="49"/>
        <end position="271"/>
    </location>
</feature>
<dbReference type="SUPFAM" id="SSF102114">
    <property type="entry name" value="Radical SAM enzymes"/>
    <property type="match status" value="1"/>
</dbReference>
<dbReference type="InterPro" id="IPR006638">
    <property type="entry name" value="Elp3/MiaA/NifB-like_rSAM"/>
</dbReference>
<dbReference type="NCBIfam" id="TIGR03956">
    <property type="entry name" value="rSAM_HydE"/>
    <property type="match status" value="1"/>
</dbReference>
<evidence type="ECO:0000256" key="4">
    <source>
        <dbReference type="ARBA" id="ARBA00023004"/>
    </source>
</evidence>
<dbReference type="SFLD" id="SFLDS00029">
    <property type="entry name" value="Radical_SAM"/>
    <property type="match status" value="1"/>
</dbReference>
<evidence type="ECO:0000256" key="8">
    <source>
        <dbReference type="PIRSR" id="PIRSR004762-2"/>
    </source>
</evidence>
<dbReference type="Pfam" id="PF04055">
    <property type="entry name" value="Radical_SAM"/>
    <property type="match status" value="1"/>
</dbReference>
<evidence type="ECO:0000256" key="7">
    <source>
        <dbReference type="PIRSR" id="PIRSR004762-1"/>
    </source>
</evidence>
<keyword evidence="4 7" id="KW-0408">Iron</keyword>
<accession>A0A1I1EVR5</accession>
<keyword evidence="5 7" id="KW-0411">Iron-sulfur</keyword>
<dbReference type="EMBL" id="FOKY01000019">
    <property type="protein sequence ID" value="SFB90806.1"/>
    <property type="molecule type" value="Genomic_DNA"/>
</dbReference>
<dbReference type="GO" id="GO:0046872">
    <property type="term" value="F:metal ion binding"/>
    <property type="evidence" value="ECO:0007669"/>
    <property type="project" value="UniProtKB-KW"/>
</dbReference>
<evidence type="ECO:0000313" key="10">
    <source>
        <dbReference type="EMBL" id="SFB90806.1"/>
    </source>
</evidence>
<dbReference type="PIRSF" id="PIRSF004762">
    <property type="entry name" value="CHP00423"/>
    <property type="match status" value="1"/>
</dbReference>
<dbReference type="SMART" id="SM00876">
    <property type="entry name" value="BATS"/>
    <property type="match status" value="1"/>
</dbReference>
<dbReference type="GO" id="GO:0044272">
    <property type="term" value="P:sulfur compound biosynthetic process"/>
    <property type="evidence" value="ECO:0007669"/>
    <property type="project" value="UniProtKB-ARBA"/>
</dbReference>
<gene>
    <name evidence="10" type="ORF">SAMN02745150_01270</name>
</gene>
<evidence type="ECO:0000256" key="6">
    <source>
        <dbReference type="ARBA" id="ARBA00034078"/>
    </source>
</evidence>
<dbReference type="SFLD" id="SFLDG01280">
    <property type="entry name" value="HydE/PylB-like"/>
    <property type="match status" value="1"/>
</dbReference>
<dbReference type="GO" id="GO:0016740">
    <property type="term" value="F:transferase activity"/>
    <property type="evidence" value="ECO:0007669"/>
    <property type="project" value="TreeGrafter"/>
</dbReference>
<dbReference type="AlphaFoldDB" id="A0A1I1EVR5"/>
<dbReference type="InterPro" id="IPR024021">
    <property type="entry name" value="FeFe-hyd_HydE_rSAM"/>
</dbReference>
<feature type="binding site" evidence="8">
    <location>
        <position position="163"/>
    </location>
    <ligand>
        <name>S-adenosyl-L-methionine</name>
        <dbReference type="ChEBI" id="CHEBI:59789"/>
    </ligand>
</feature>
<dbReference type="InterPro" id="IPR058240">
    <property type="entry name" value="rSAM_sf"/>
</dbReference>
<dbReference type="InterPro" id="IPR034422">
    <property type="entry name" value="HydE/PylB-like"/>
</dbReference>
<keyword evidence="1 7" id="KW-0004">4Fe-4S</keyword>
<keyword evidence="3" id="KW-0479">Metal-binding</keyword>
<feature type="binding site" evidence="7">
    <location>
        <position position="67"/>
    </location>
    <ligand>
        <name>[4Fe-4S] cluster</name>
        <dbReference type="ChEBI" id="CHEBI:49883"/>
        <note>4Fe-4S-S-AdoMet</note>
    </ligand>
</feature>
<evidence type="ECO:0000256" key="1">
    <source>
        <dbReference type="ARBA" id="ARBA00022485"/>
    </source>
</evidence>
<evidence type="ECO:0000256" key="2">
    <source>
        <dbReference type="ARBA" id="ARBA00022691"/>
    </source>
</evidence>
<dbReference type="InterPro" id="IPR010722">
    <property type="entry name" value="BATS_dom"/>
</dbReference>
<dbReference type="GO" id="GO:0042364">
    <property type="term" value="P:water-soluble vitamin biosynthetic process"/>
    <property type="evidence" value="ECO:0007669"/>
    <property type="project" value="UniProtKB-ARBA"/>
</dbReference>
<dbReference type="RefSeq" id="WP_092319789.1">
    <property type="nucleotide sequence ID" value="NZ_FOKY01000019.1"/>
</dbReference>
<sequence length="361" mass="41359">MKNILEKLFNTPCDMTKSELAYLIENINDTELQDIISFADQQRQKYFQKRVYMRALIEFSSFCAQNCLYCGIRAQNRNAERYRLSLQQILECCELAYNLDYRTFVLQSGEDFTYSTDDICHMVRTIKNKFPDCAITLSIGEKTYEEYLAYYQAGADRYLLRHEAASRRLYEYIHPPQMSYDNRQQCLYNLKEIGYQTGAGFMVGLPTQTAEDLAEDILFIRELQPHMVGIGPFIHHKDTPFKDEKSGSLRQTLLMIALTRITLPQALLPATTALGSLDIVGREKGLAAGANVVMPNVSPKDVRAKYLLYDGKICTGDEDAECRMCIAGKMTMWGFTPDLQRGDHPTKIPSNLTFENQQELI</sequence>
<dbReference type="STRING" id="34097.SAMN02745150_01270"/>